<protein>
    <submittedName>
        <fullName evidence="2">Uncharacterized protein</fullName>
    </submittedName>
</protein>
<evidence type="ECO:0000256" key="1">
    <source>
        <dbReference type="SAM" id="Phobius"/>
    </source>
</evidence>
<organism evidence="2 3">
    <name type="scientific">Cupriavidus basilensis OR16</name>
    <dbReference type="NCBI Taxonomy" id="1127483"/>
    <lineage>
        <taxon>Bacteria</taxon>
        <taxon>Pseudomonadati</taxon>
        <taxon>Pseudomonadota</taxon>
        <taxon>Betaproteobacteria</taxon>
        <taxon>Burkholderiales</taxon>
        <taxon>Burkholderiaceae</taxon>
        <taxon>Cupriavidus</taxon>
    </lineage>
</organism>
<sequence>MRSVWLALVLLLVAYVLDTGRVYPVLWALRIEPADFYNAIKFVALAFVVLGVLDESMRFPR</sequence>
<proteinExistence type="predicted"/>
<comment type="caution">
    <text evidence="2">The sequence shown here is derived from an EMBL/GenBank/DDBJ whole genome shotgun (WGS) entry which is preliminary data.</text>
</comment>
<accession>H1SF44</accession>
<keyword evidence="1" id="KW-0472">Membrane</keyword>
<dbReference type="Proteomes" id="UP000005808">
    <property type="component" value="Unassembled WGS sequence"/>
</dbReference>
<reference evidence="2 3" key="1">
    <citation type="journal article" date="2012" name="J. Bacteriol.">
        <title>De Novo Genome Project of Cupriavidus basilensis OR16.</title>
        <authorList>
            <person name="Cserhati M."/>
            <person name="Kriszt B."/>
            <person name="Szoboszlay S."/>
            <person name="Toth A."/>
            <person name="Szabo I."/>
            <person name="Tancsics A."/>
            <person name="Nagy I."/>
            <person name="Horvath B."/>
            <person name="Nagy I."/>
            <person name="Kukolya J."/>
        </authorList>
    </citation>
    <scope>NUCLEOTIDE SEQUENCE [LARGE SCALE GENOMIC DNA]</scope>
    <source>
        <strain evidence="2 3">OR16</strain>
    </source>
</reference>
<evidence type="ECO:0000313" key="3">
    <source>
        <dbReference type="Proteomes" id="UP000005808"/>
    </source>
</evidence>
<dbReference type="AlphaFoldDB" id="H1SF44"/>
<keyword evidence="1" id="KW-1133">Transmembrane helix</keyword>
<dbReference type="EMBL" id="AHJE01000105">
    <property type="protein sequence ID" value="EHP38869.1"/>
    <property type="molecule type" value="Genomic_DNA"/>
</dbReference>
<dbReference type="PATRIC" id="fig|1127483.3.peg.6937"/>
<gene>
    <name evidence="2" type="ORF">OR16_34728</name>
</gene>
<keyword evidence="1" id="KW-0812">Transmembrane</keyword>
<feature type="transmembrane region" description="Helical" evidence="1">
    <location>
        <begin position="36"/>
        <end position="53"/>
    </location>
</feature>
<evidence type="ECO:0000313" key="2">
    <source>
        <dbReference type="EMBL" id="EHP38869.1"/>
    </source>
</evidence>
<name>H1SF44_9BURK</name>
<dbReference type="RefSeq" id="WP_006162839.1">
    <property type="nucleotide sequence ID" value="NZ_AHJE01000105.1"/>
</dbReference>